<dbReference type="PANTHER" id="PTHR48050:SF13">
    <property type="entry name" value="STEROL 3-BETA-GLUCOSYLTRANSFERASE UGT80A2"/>
    <property type="match status" value="1"/>
</dbReference>
<organism evidence="6 7">
    <name type="scientific">Streptomyces sanglieri</name>
    <dbReference type="NCBI Taxonomy" id="193460"/>
    <lineage>
        <taxon>Bacteria</taxon>
        <taxon>Bacillati</taxon>
        <taxon>Actinomycetota</taxon>
        <taxon>Actinomycetes</taxon>
        <taxon>Kitasatosporales</taxon>
        <taxon>Streptomycetaceae</taxon>
        <taxon>Streptomyces</taxon>
    </lineage>
</organism>
<evidence type="ECO:0000256" key="1">
    <source>
        <dbReference type="ARBA" id="ARBA00006962"/>
    </source>
</evidence>
<keyword evidence="7" id="KW-1185">Reference proteome</keyword>
<sequence length="385" mass="41255">MRILFCTYSTASDLFATIPFAWALRAAGHEILYSGGGEGMREVAKAGLPYVDIATPGVDLTAPFARRAAQSREKGQLVWYRGGDLQEDEVRATSALFAELSELVVPGAVRLARQWRPDLVVSPDHQGSGAVVAGLLSVPLIAMSNLFALVPDMVDRIRGEMAGTYDRYGIDPDSSRTRLLRTTPPSLFRASGNHLAMRPVPYNGSYLELGTIPDWLLRSPDRPRVCVTLGTFIPQYIGLSLIRDFVAELDTVDADFVFVLGDADRTELGTLPDNVRSHGWIPLNTLLDSCDAIIHHGGTSTSLAAMSAGIRQIVLPHGSDQPFNARLVAERGLGVTCAAAELTAKTITTVLEAPEIGTAAAQVREEIARLPSPSGVASALPDLVG</sequence>
<dbReference type="InterPro" id="IPR048284">
    <property type="entry name" value="EryCIII-like_N"/>
</dbReference>
<feature type="domain" description="Erythromycin biosynthesis protein CIII-like N-terminal" evidence="5">
    <location>
        <begin position="22"/>
        <end position="230"/>
    </location>
</feature>
<feature type="domain" description="Erythromycin biosynthesis protein CIII-like C-terminal" evidence="4">
    <location>
        <begin position="246"/>
        <end position="381"/>
    </location>
</feature>
<dbReference type="PANTHER" id="PTHR48050">
    <property type="entry name" value="STEROL 3-BETA-GLUCOSYLTRANSFERASE"/>
    <property type="match status" value="1"/>
</dbReference>
<gene>
    <name evidence="6" type="ORF">ACFQ2K_37490</name>
</gene>
<dbReference type="SUPFAM" id="SSF53756">
    <property type="entry name" value="UDP-Glycosyltransferase/glycogen phosphorylase"/>
    <property type="match status" value="1"/>
</dbReference>
<evidence type="ECO:0000313" key="6">
    <source>
        <dbReference type="EMBL" id="MFD0627514.1"/>
    </source>
</evidence>
<dbReference type="InterPro" id="IPR050426">
    <property type="entry name" value="Glycosyltransferase_28"/>
</dbReference>
<dbReference type="EMBL" id="JBHTGL010000008">
    <property type="protein sequence ID" value="MFD0627514.1"/>
    <property type="molecule type" value="Genomic_DNA"/>
</dbReference>
<keyword evidence="2" id="KW-0328">Glycosyltransferase</keyword>
<evidence type="ECO:0000313" key="7">
    <source>
        <dbReference type="Proteomes" id="UP001596915"/>
    </source>
</evidence>
<dbReference type="Gene3D" id="3.40.50.2000">
    <property type="entry name" value="Glycogen Phosphorylase B"/>
    <property type="match status" value="2"/>
</dbReference>
<dbReference type="Pfam" id="PF06722">
    <property type="entry name" value="EryCIII-like_C"/>
    <property type="match status" value="1"/>
</dbReference>
<reference evidence="7" key="1">
    <citation type="journal article" date="2019" name="Int. J. Syst. Evol. Microbiol.">
        <title>The Global Catalogue of Microorganisms (GCM) 10K type strain sequencing project: providing services to taxonomists for standard genome sequencing and annotation.</title>
        <authorList>
            <consortium name="The Broad Institute Genomics Platform"/>
            <consortium name="The Broad Institute Genome Sequencing Center for Infectious Disease"/>
            <person name="Wu L."/>
            <person name="Ma J."/>
        </authorList>
    </citation>
    <scope>NUCLEOTIDE SEQUENCE [LARGE SCALE GENOMIC DNA]</scope>
    <source>
        <strain evidence="7">JCM 12607</strain>
    </source>
</reference>
<dbReference type="Pfam" id="PF21036">
    <property type="entry name" value="EryCIII-like_N"/>
    <property type="match status" value="1"/>
</dbReference>
<evidence type="ECO:0000259" key="4">
    <source>
        <dbReference type="Pfam" id="PF06722"/>
    </source>
</evidence>
<protein>
    <submittedName>
        <fullName evidence="6">Nucleotide disphospho-sugar-binding domain-containing protein</fullName>
    </submittedName>
</protein>
<evidence type="ECO:0000256" key="2">
    <source>
        <dbReference type="ARBA" id="ARBA00022676"/>
    </source>
</evidence>
<name>A0ABW2X6M1_9ACTN</name>
<dbReference type="CDD" id="cd03784">
    <property type="entry name" value="GT1_Gtf-like"/>
    <property type="match status" value="1"/>
</dbReference>
<accession>A0ABW2X6M1</accession>
<comment type="caution">
    <text evidence="6">The sequence shown here is derived from an EMBL/GenBank/DDBJ whole genome shotgun (WGS) entry which is preliminary data.</text>
</comment>
<proteinExistence type="inferred from homology"/>
<dbReference type="InterPro" id="IPR010610">
    <property type="entry name" value="EryCIII-like_C"/>
</dbReference>
<evidence type="ECO:0000256" key="3">
    <source>
        <dbReference type="ARBA" id="ARBA00022679"/>
    </source>
</evidence>
<evidence type="ECO:0000259" key="5">
    <source>
        <dbReference type="Pfam" id="PF21036"/>
    </source>
</evidence>
<dbReference type="Proteomes" id="UP001596915">
    <property type="component" value="Unassembled WGS sequence"/>
</dbReference>
<keyword evidence="3" id="KW-0808">Transferase</keyword>
<dbReference type="InterPro" id="IPR002213">
    <property type="entry name" value="UDP_glucos_trans"/>
</dbReference>
<comment type="similarity">
    <text evidence="1">Belongs to the glycosyltransferase 28 family.</text>
</comment>